<sequence>MSAASLRVPGPLQGAVHPYLVFATVPEFWLNLGRGERKCMMRYASPTDLALMAAMEDPIDSLAEETAHLKRAALAAEAILYRLSLLREDEFAVLERHGLTRGHLTEVANSGLLARHRVTRAESEGVA</sequence>
<protein>
    <submittedName>
        <fullName evidence="1">Uncharacterized protein</fullName>
    </submittedName>
</protein>
<reference evidence="1" key="1">
    <citation type="journal article" date="2001" name="Int. J. Syst. Evol. Microbiol.">
        <title>Methanofollis aquaemaris sp. nov., a methanogen isolated from an aquaculture fish pond.</title>
        <authorList>
            <person name="Lai M.C."/>
            <person name="Chen S.C."/>
        </authorList>
    </citation>
    <scope>NUCLEOTIDE SEQUENCE</scope>
    <source>
        <strain evidence="1">N2F9704</strain>
    </source>
</reference>
<reference evidence="1" key="2">
    <citation type="submission" date="2019-02" db="EMBL/GenBank/DDBJ databases">
        <authorList>
            <person name="Chen S.-C."/>
            <person name="Chien H.-H."/>
            <person name="Lai M.-C."/>
        </authorList>
    </citation>
    <scope>NUCLEOTIDE SEQUENCE</scope>
    <source>
        <strain evidence="1">N2F9704</strain>
    </source>
</reference>
<name>A0A8A3S3H2_9EURY</name>
<evidence type="ECO:0000313" key="1">
    <source>
        <dbReference type="EMBL" id="QSZ66429.1"/>
    </source>
</evidence>
<gene>
    <name evidence="1" type="ORF">RJ40_02405</name>
</gene>
<keyword evidence="2" id="KW-1185">Reference proteome</keyword>
<dbReference type="EMBL" id="CP036172">
    <property type="protein sequence ID" value="QSZ66429.1"/>
    <property type="molecule type" value="Genomic_DNA"/>
</dbReference>
<dbReference type="AlphaFoldDB" id="A0A8A3S3H2"/>
<dbReference type="RefSeq" id="WP_265581771.1">
    <property type="nucleotide sequence ID" value="NZ_CP036172.1"/>
</dbReference>
<evidence type="ECO:0000313" key="2">
    <source>
        <dbReference type="Proteomes" id="UP001042704"/>
    </source>
</evidence>
<dbReference type="Proteomes" id="UP001042704">
    <property type="component" value="Chromosome"/>
</dbReference>
<dbReference type="GeneID" id="76423178"/>
<accession>A0A8A3S3H2</accession>
<organism evidence="1 2">
    <name type="scientific">Methanofollis aquaemaris</name>
    <dbReference type="NCBI Taxonomy" id="126734"/>
    <lineage>
        <taxon>Archaea</taxon>
        <taxon>Methanobacteriati</taxon>
        <taxon>Methanobacteriota</taxon>
        <taxon>Stenosarchaea group</taxon>
        <taxon>Methanomicrobia</taxon>
        <taxon>Methanomicrobiales</taxon>
        <taxon>Methanomicrobiaceae</taxon>
        <taxon>Methanofollis</taxon>
    </lineage>
</organism>
<dbReference type="KEGG" id="maqe:RJ40_02405"/>
<proteinExistence type="predicted"/>